<comment type="caution">
    <text evidence="9">The sequence shown here is derived from an EMBL/GenBank/DDBJ whole genome shotgun (WGS) entry which is preliminary data.</text>
</comment>
<evidence type="ECO:0000256" key="1">
    <source>
        <dbReference type="ARBA" id="ARBA00004340"/>
    </source>
</evidence>
<dbReference type="OrthoDB" id="127322at2759"/>
<name>A0A225V4G2_9STRA</name>
<keyword evidence="5 7" id="KW-0732">Signal</keyword>
<reference evidence="10" key="1">
    <citation type="submission" date="2017-03" db="EMBL/GenBank/DDBJ databases">
        <title>Phytopthora megakarya and P. palmivora, two closely related causual agents of cacao black pod achieved similar genome size and gene model numbers by different mechanisms.</title>
        <authorList>
            <person name="Ali S."/>
            <person name="Shao J."/>
            <person name="Larry D.J."/>
            <person name="Kronmiller B."/>
            <person name="Shen D."/>
            <person name="Strem M.D."/>
            <person name="Melnick R.L."/>
            <person name="Guiltinan M.J."/>
            <person name="Tyler B.M."/>
            <person name="Meinhardt L.W."/>
            <person name="Bailey B.A."/>
        </authorList>
    </citation>
    <scope>NUCLEOTIDE SEQUENCE [LARGE SCALE GENOMIC DNA]</scope>
    <source>
        <strain evidence="10">zdho120</strain>
    </source>
</reference>
<feature type="signal peptide" evidence="7">
    <location>
        <begin position="1"/>
        <end position="20"/>
    </location>
</feature>
<evidence type="ECO:0000259" key="8">
    <source>
        <dbReference type="Pfam" id="PF22748"/>
    </source>
</evidence>
<evidence type="ECO:0000256" key="4">
    <source>
        <dbReference type="ARBA" id="ARBA00022525"/>
    </source>
</evidence>
<dbReference type="Proteomes" id="UP000198211">
    <property type="component" value="Unassembled WGS sequence"/>
</dbReference>
<keyword evidence="4" id="KW-0964">Secreted</keyword>
<evidence type="ECO:0000256" key="7">
    <source>
        <dbReference type="SAM" id="SignalP"/>
    </source>
</evidence>
<dbReference type="InterPro" id="IPR054463">
    <property type="entry name" value="PexRD54_WY"/>
</dbReference>
<gene>
    <name evidence="9" type="ORF">PHMEG_00028936</name>
</gene>
<proteinExistence type="inferred from homology"/>
<keyword evidence="6" id="KW-0843">Virulence</keyword>
<comment type="subcellular location">
    <subcellularLocation>
        <location evidence="1">Host cell</location>
    </subcellularLocation>
    <subcellularLocation>
        <location evidence="2">Secreted</location>
    </subcellularLocation>
</comment>
<sequence>MGLHYLLLVFFLEVVSLVGADSVNSSNLNQPALPKPVARNSGVTSILRISNDAAKKGTDERMGLSPALEKMKSSITSAKGIPTELQGWMKRRKSDYVFKRLGLTKAGHTLFDSPKFVSWVQYTDDLSANNPTNEMFAISTLTRYYGDKELLKLLKIAKMNPSFEKLAAKLEAQQIQYWIAIRKDPDAVFDVLRIEMGFSNLFGQPVFAVWAKYVDDLNAKYTNKPASMIPTLKKHFSDYNLFRLTEAAKDVERTKGLATKVQTEWLQTWLQNRKSPDKALNDLRVEIGVDTIQRNPLFNIWTTYMRDYAVRYPEEKTTMVASFTKTFGDAGATTIIDVMKTKDITKNIAAELGSAQLRVWLMSGKSTDEVFKLLTIDKSFDILQDKWLLNTWLSYMNVFFKETPNKMNTAFNALRAHHSDRPLNIILNEANKFSSMESIAKKFQEDMILGYIAKNEPPREVFRLLGLDRVGDSILTTPLFQSWMKFVEDFNKRNPTQHTSWVNIIRMEYKWGAVDRMIVMARQNPRTADITTKLET</sequence>
<evidence type="ECO:0000313" key="10">
    <source>
        <dbReference type="Proteomes" id="UP000198211"/>
    </source>
</evidence>
<organism evidence="9 10">
    <name type="scientific">Phytophthora megakarya</name>
    <dbReference type="NCBI Taxonomy" id="4795"/>
    <lineage>
        <taxon>Eukaryota</taxon>
        <taxon>Sar</taxon>
        <taxon>Stramenopiles</taxon>
        <taxon>Oomycota</taxon>
        <taxon>Peronosporomycetes</taxon>
        <taxon>Peronosporales</taxon>
        <taxon>Peronosporaceae</taxon>
        <taxon>Phytophthora</taxon>
    </lineage>
</organism>
<dbReference type="Pfam" id="PF22748">
    <property type="entry name" value="PexRD54_WY"/>
    <property type="match status" value="1"/>
</dbReference>
<accession>A0A225V4G2</accession>
<evidence type="ECO:0000256" key="3">
    <source>
        <dbReference type="ARBA" id="ARBA00010400"/>
    </source>
</evidence>
<evidence type="ECO:0000256" key="5">
    <source>
        <dbReference type="ARBA" id="ARBA00022729"/>
    </source>
</evidence>
<evidence type="ECO:0000256" key="2">
    <source>
        <dbReference type="ARBA" id="ARBA00004613"/>
    </source>
</evidence>
<feature type="domain" description="RxLR effector PexRD54 WY" evidence="8">
    <location>
        <begin position="87"/>
        <end position="122"/>
    </location>
</feature>
<keyword evidence="10" id="KW-1185">Reference proteome</keyword>
<dbReference type="AlphaFoldDB" id="A0A225V4G2"/>
<dbReference type="EMBL" id="NBNE01008004">
    <property type="protein sequence ID" value="OWY99973.1"/>
    <property type="molecule type" value="Genomic_DNA"/>
</dbReference>
<evidence type="ECO:0000256" key="6">
    <source>
        <dbReference type="ARBA" id="ARBA00023026"/>
    </source>
</evidence>
<evidence type="ECO:0000313" key="9">
    <source>
        <dbReference type="EMBL" id="OWY99973.1"/>
    </source>
</evidence>
<comment type="similarity">
    <text evidence="3">Belongs to the RxLR effector family.</text>
</comment>
<feature type="chain" id="PRO_5013234330" evidence="7">
    <location>
        <begin position="21"/>
        <end position="536"/>
    </location>
</feature>
<protein>
    <submittedName>
        <fullName evidence="9">Avirulence (Avh) protein</fullName>
    </submittedName>
</protein>